<dbReference type="PANTHER" id="PTHR30023:SF0">
    <property type="entry name" value="PENICILLIN-SENSITIVE CARBOXYPEPTIDASE A"/>
    <property type="match status" value="1"/>
</dbReference>
<keyword evidence="3" id="KW-0645">Protease</keyword>
<dbReference type="InterPro" id="IPR012338">
    <property type="entry name" value="Beta-lactam/transpept-like"/>
</dbReference>
<name>A0A6P1QV66_9FLAO</name>
<dbReference type="InterPro" id="IPR000667">
    <property type="entry name" value="Peptidase_S13"/>
</dbReference>
<dbReference type="EMBL" id="CP029149">
    <property type="protein sequence ID" value="QHN65916.1"/>
    <property type="molecule type" value="Genomic_DNA"/>
</dbReference>
<organism evidence="3 4">
    <name type="scientific">Bergeyella cardium</name>
    <dbReference type="NCBI Taxonomy" id="1585976"/>
    <lineage>
        <taxon>Bacteria</taxon>
        <taxon>Pseudomonadati</taxon>
        <taxon>Bacteroidota</taxon>
        <taxon>Flavobacteriia</taxon>
        <taxon>Flavobacteriales</taxon>
        <taxon>Weeksellaceae</taxon>
        <taxon>Bergeyella</taxon>
    </lineage>
</organism>
<dbReference type="Pfam" id="PF02113">
    <property type="entry name" value="Peptidase_S13"/>
    <property type="match status" value="2"/>
</dbReference>
<keyword evidence="4" id="KW-1185">Reference proteome</keyword>
<comment type="similarity">
    <text evidence="1">Belongs to the peptidase S13 family.</text>
</comment>
<dbReference type="OrthoDB" id="9802627at2"/>
<keyword evidence="3" id="KW-0121">Carboxypeptidase</keyword>
<keyword evidence="2 3" id="KW-0378">Hydrolase</keyword>
<dbReference type="SUPFAM" id="SSF56601">
    <property type="entry name" value="beta-lactamase/transpeptidase-like"/>
    <property type="match status" value="1"/>
</dbReference>
<evidence type="ECO:0000313" key="4">
    <source>
        <dbReference type="Proteomes" id="UP000464318"/>
    </source>
</evidence>
<dbReference type="GO" id="GO:0000270">
    <property type="term" value="P:peptidoglycan metabolic process"/>
    <property type="evidence" value="ECO:0007669"/>
    <property type="project" value="TreeGrafter"/>
</dbReference>
<dbReference type="KEGG" id="bcad:DBX24_08495"/>
<accession>A0A6P1QV66</accession>
<protein>
    <submittedName>
        <fullName evidence="3">D-alanyl-D-alanine carboxypeptidase/D-alanyl-D-alanine-endopeptidase</fullName>
        <ecNumber evidence="3">3.4.16.4</ecNumber>
    </submittedName>
</protein>
<dbReference type="PRINTS" id="PR00922">
    <property type="entry name" value="DADACBPTASE3"/>
</dbReference>
<dbReference type="NCBIfam" id="TIGR00666">
    <property type="entry name" value="PBP4"/>
    <property type="match status" value="1"/>
</dbReference>
<dbReference type="PANTHER" id="PTHR30023">
    <property type="entry name" value="D-ALANYL-D-ALANINE CARBOXYPEPTIDASE"/>
    <property type="match status" value="1"/>
</dbReference>
<dbReference type="GO" id="GO:0006508">
    <property type="term" value="P:proteolysis"/>
    <property type="evidence" value="ECO:0007669"/>
    <property type="project" value="InterPro"/>
</dbReference>
<gene>
    <name evidence="3" type="primary">dacB</name>
    <name evidence="3" type="ORF">DBX24_08495</name>
</gene>
<evidence type="ECO:0000313" key="3">
    <source>
        <dbReference type="EMBL" id="QHN65916.1"/>
    </source>
</evidence>
<dbReference type="GO" id="GO:0009002">
    <property type="term" value="F:serine-type D-Ala-D-Ala carboxypeptidase activity"/>
    <property type="evidence" value="ECO:0007669"/>
    <property type="project" value="UniProtKB-EC"/>
</dbReference>
<dbReference type="Gene3D" id="3.40.710.10">
    <property type="entry name" value="DD-peptidase/beta-lactamase superfamily"/>
    <property type="match status" value="2"/>
</dbReference>
<sequence>MMRFKNLYAGLSIITATMAFGQTQSLTIPNAGNFFSERIEDAFISRLSPKQLVDFGVNNMLCDPVLKDANWGFVIYDPKTGNIINSYNETMPLIPASTTKLLTTEAAVALLGTKFKWTTQLEYSGEIDDNGVLNGNLYIVGSGDPSLGTGKAGALRYSALVSEFKRAISEKGIRKINGDIIIQTAVFKDNKRDILPEGIVWIEHGNYYLPAGATADVDPQKEQSVAKGKSWFNNSEKRYFYVSPFTGKMSFSSEFNGDIVTSKIAEAPAYLANNLRTTLVKTGIGVTGKVSPKMIDKEPEKRNLITAYKSPLLKDIVYDTNQRSDNALAEALLRTCGFQKYGNQTLEAGREAVRNHLQDNGFDMEGLTYFDGSGLSRSNAVTPISQVKFLTKLMKEPYFKDYFESLPIGGQSGTLKRSFSGAGYGQVFAKTGTLNRVKTLAGYLKTNSGKTLAFSLMINNYNGSVAQVKSRMESLLAPAMNL</sequence>
<dbReference type="Proteomes" id="UP000464318">
    <property type="component" value="Chromosome"/>
</dbReference>
<evidence type="ECO:0000256" key="2">
    <source>
        <dbReference type="ARBA" id="ARBA00022801"/>
    </source>
</evidence>
<dbReference type="Gene3D" id="3.50.80.20">
    <property type="entry name" value="D-Ala-D-Ala carboxypeptidase C, peptidase S13"/>
    <property type="match status" value="1"/>
</dbReference>
<dbReference type="EC" id="3.4.16.4" evidence="3"/>
<reference evidence="3 4" key="1">
    <citation type="submission" date="2018-04" db="EMBL/GenBank/DDBJ databases">
        <title>Characteristic and Complete Genome Sequencing of A Novel Member of Infective Endocarditis Causative Bacteria: Bergeyella cardium QL-PH.</title>
        <authorList>
            <person name="Pan H."/>
            <person name="Sun E."/>
            <person name="Zhang Y."/>
        </authorList>
    </citation>
    <scope>NUCLEOTIDE SEQUENCE [LARGE SCALE GENOMIC DNA]</scope>
    <source>
        <strain evidence="3 4">HPQL</strain>
    </source>
</reference>
<dbReference type="AlphaFoldDB" id="A0A6P1QV66"/>
<evidence type="ECO:0000256" key="1">
    <source>
        <dbReference type="ARBA" id="ARBA00006096"/>
    </source>
</evidence>
<proteinExistence type="inferred from homology"/>